<dbReference type="SUPFAM" id="SSF50242">
    <property type="entry name" value="TIMP-like"/>
    <property type="match status" value="1"/>
</dbReference>
<protein>
    <submittedName>
        <fullName evidence="2">Tissue inhibitor of metalloproteinase</fullName>
    </submittedName>
</protein>
<feature type="region of interest" description="Disordered" evidence="1">
    <location>
        <begin position="134"/>
        <end position="161"/>
    </location>
</feature>
<keyword evidence="3" id="KW-1185">Reference proteome</keyword>
<dbReference type="EMBL" id="FOGI01000013">
    <property type="protein sequence ID" value="SES42051.1"/>
    <property type="molecule type" value="Genomic_DNA"/>
</dbReference>
<feature type="compositionally biased region" description="Low complexity" evidence="1">
    <location>
        <begin position="140"/>
        <end position="155"/>
    </location>
</feature>
<sequence>MAVLRSRFARVLAVIGLAAAMLVGVFVGTASACSCVPGGEGAKYARATHVFTGVVVGRVVLSGNPDTAHDDKYRYLVLNYRNHKGSAPALVGVDTAISGATCGIELSVWSSYVVFAQGDASDGVVETTLCSGTRLASGGPPVTEEPPTTTTPRPTALGGSSPACPLVA</sequence>
<dbReference type="RefSeq" id="WP_245782689.1">
    <property type="nucleotide sequence ID" value="NZ_FOGI01000013.1"/>
</dbReference>
<dbReference type="InterPro" id="IPR008993">
    <property type="entry name" value="TIMP-like_OB-fold"/>
</dbReference>
<proteinExistence type="predicted"/>
<evidence type="ECO:0000313" key="2">
    <source>
        <dbReference type="EMBL" id="SES42051.1"/>
    </source>
</evidence>
<dbReference type="Gene3D" id="2.40.50.120">
    <property type="match status" value="1"/>
</dbReference>
<reference evidence="3" key="1">
    <citation type="submission" date="2016-10" db="EMBL/GenBank/DDBJ databases">
        <authorList>
            <person name="Varghese N."/>
            <person name="Submissions S."/>
        </authorList>
    </citation>
    <scope>NUCLEOTIDE SEQUENCE [LARGE SCALE GENOMIC DNA]</scope>
    <source>
        <strain evidence="3">DSM 44260</strain>
    </source>
</reference>
<accession>A0A1H9X7K4</accession>
<name>A0A1H9X7K4_9PSEU</name>
<gene>
    <name evidence="2" type="ORF">SAMN04487818_11394</name>
</gene>
<organism evidence="2 3">
    <name type="scientific">Actinokineospora terrae</name>
    <dbReference type="NCBI Taxonomy" id="155974"/>
    <lineage>
        <taxon>Bacteria</taxon>
        <taxon>Bacillati</taxon>
        <taxon>Actinomycetota</taxon>
        <taxon>Actinomycetes</taxon>
        <taxon>Pseudonocardiales</taxon>
        <taxon>Pseudonocardiaceae</taxon>
        <taxon>Actinokineospora</taxon>
    </lineage>
</organism>
<dbReference type="PROSITE" id="PS51257">
    <property type="entry name" value="PROKAR_LIPOPROTEIN"/>
    <property type="match status" value="1"/>
</dbReference>
<evidence type="ECO:0000256" key="1">
    <source>
        <dbReference type="SAM" id="MobiDB-lite"/>
    </source>
</evidence>
<evidence type="ECO:0000313" key="3">
    <source>
        <dbReference type="Proteomes" id="UP000199051"/>
    </source>
</evidence>
<dbReference type="Proteomes" id="UP000199051">
    <property type="component" value="Unassembled WGS sequence"/>
</dbReference>
<dbReference type="AlphaFoldDB" id="A0A1H9X7K4"/>